<dbReference type="EMBL" id="JAMTCJ010000004">
    <property type="protein sequence ID" value="MCP2178285.1"/>
    <property type="molecule type" value="Genomic_DNA"/>
</dbReference>
<dbReference type="NCBIfam" id="TIGR04042">
    <property type="entry name" value="MSMEG_0570_fam"/>
    <property type="match status" value="1"/>
</dbReference>
<organism evidence="1 2">
    <name type="scientific">Williamsia maris</name>
    <dbReference type="NCBI Taxonomy" id="72806"/>
    <lineage>
        <taxon>Bacteria</taxon>
        <taxon>Bacillati</taxon>
        <taxon>Actinomycetota</taxon>
        <taxon>Actinomycetes</taxon>
        <taxon>Mycobacteriales</taxon>
        <taxon>Nocardiaceae</taxon>
        <taxon>Williamsia</taxon>
    </lineage>
</organism>
<keyword evidence="2" id="KW-1185">Reference proteome</keyword>
<proteinExistence type="predicted"/>
<gene>
    <name evidence="1" type="ORF">LX13_004126</name>
</gene>
<evidence type="ECO:0000313" key="1">
    <source>
        <dbReference type="EMBL" id="MCP2178285.1"/>
    </source>
</evidence>
<evidence type="ECO:0000313" key="2">
    <source>
        <dbReference type="Proteomes" id="UP001206895"/>
    </source>
</evidence>
<protein>
    <submittedName>
        <fullName evidence="1">MSMEG_0570 family protein</fullName>
    </submittedName>
</protein>
<accession>A0ABT1HK21</accession>
<dbReference type="Proteomes" id="UP001206895">
    <property type="component" value="Unassembled WGS sequence"/>
</dbReference>
<dbReference type="InterPro" id="IPR023846">
    <property type="entry name" value="CHP04042_MSMEG0570"/>
</dbReference>
<comment type="caution">
    <text evidence="1">The sequence shown here is derived from an EMBL/GenBank/DDBJ whole genome shotgun (WGS) entry which is preliminary data.</text>
</comment>
<sequence length="92" mass="9871">MTFEVRWPDGAVENCYSPSLVMHDHLTAGASYTVAEFVDRSTTALSEASERVRAKYGFACTSAAATTHQIITSAARYPDGAKVDVVSMSPPL</sequence>
<name>A0ABT1HK21_9NOCA</name>
<reference evidence="1 2" key="1">
    <citation type="submission" date="2022-06" db="EMBL/GenBank/DDBJ databases">
        <title>Genomic Encyclopedia of Archaeal and Bacterial Type Strains, Phase II (KMG-II): from individual species to whole genera.</title>
        <authorList>
            <person name="Goeker M."/>
        </authorList>
    </citation>
    <scope>NUCLEOTIDE SEQUENCE [LARGE SCALE GENOMIC DNA]</scope>
    <source>
        <strain evidence="1 2">DSM 44693</strain>
    </source>
</reference>